<evidence type="ECO:0000256" key="1">
    <source>
        <dbReference type="ARBA" id="ARBA00004906"/>
    </source>
</evidence>
<evidence type="ECO:0000256" key="2">
    <source>
        <dbReference type="ARBA" id="ARBA00010846"/>
    </source>
</evidence>
<dbReference type="SUPFAM" id="SSF49599">
    <property type="entry name" value="TRAF domain-like"/>
    <property type="match status" value="2"/>
</dbReference>
<dbReference type="Gramene" id="TVU45112">
    <property type="protein sequence ID" value="TVU45112"/>
    <property type="gene ID" value="EJB05_04585"/>
</dbReference>
<dbReference type="GO" id="GO:0016567">
    <property type="term" value="P:protein ubiquitination"/>
    <property type="evidence" value="ECO:0007669"/>
    <property type="project" value="InterPro"/>
</dbReference>
<reference evidence="4 5" key="1">
    <citation type="journal article" date="2019" name="Sci. Rep.">
        <title>A high-quality genome of Eragrostis curvula grass provides insights into Poaceae evolution and supports new strategies to enhance forage quality.</title>
        <authorList>
            <person name="Carballo J."/>
            <person name="Santos B.A.C.M."/>
            <person name="Zappacosta D."/>
            <person name="Garbus I."/>
            <person name="Selva J.P."/>
            <person name="Gallo C.A."/>
            <person name="Diaz A."/>
            <person name="Albertini E."/>
            <person name="Caccamo M."/>
            <person name="Echenique V."/>
        </authorList>
    </citation>
    <scope>NUCLEOTIDE SEQUENCE [LARGE SCALE GENOMIC DNA]</scope>
    <source>
        <strain evidence="5">cv. Victoria</strain>
        <tissue evidence="4">Leaf</tissue>
    </source>
</reference>
<sequence>MAAVAGKTASVHRAALVKSTHQFDIVGYSVLKALGGSHTVKSDRFIVADHVWAVLCHFEGHRLAAVSLERLVIVPSRIFNVKAMVSFTIGDPTSTAPPIQIGNSEEILTFTNASPVSRRPVPYASREQEARYVKDDRLTIRCAVRVLAAETWHATYCFVAAPPPPSISLGLAEMLASGERADVAFDVEGCTFHAHRLVLAMRSPVFRAKFFGDSRDSEQDVFAVADMSAPVFRVMLRFIYTDEVDLEMEGSEESQRMAMAGDLLVAADLYDLERLRLLCEKTLWDSVRGKAGGVGRAVSVLALVNGRLNCRRLDDLCAGYVAGAWDAAKATEEYAGLKATCPDALADVLERVMDHRQQQHRSSLSTTANSVSTYVLSSSNSKGKHRFTILGYSVARRTHGVGEFVRSGTFEAGGHEWYVTYYPRGVSGTFKIGDPDGDDVDTTFEHFDHDFSTNAAVDPGPPLVFMDCPSTATVEVPEMVAPPSNISWHLERLLDSGFGSDVAFVVEGVEFRAHTLLLYMRSPALFNEARAEVVKKKKSKSKKKEDLVFWIDGVTAVVFKAVLHFVYTDELPPLEDLVLAAGEDRTAMNRTRMAGDLLAAADRFQLAERMRPLCENLLCEFVTPETAASTLKLAERHRCPELKAFCLDYISSPGLLKAVVASDDYKDLAAGSAQALADIISRIAANS</sequence>
<comment type="similarity">
    <text evidence="2">Belongs to the Tdpoz family.</text>
</comment>
<dbReference type="InterPro" id="IPR000210">
    <property type="entry name" value="BTB/POZ_dom"/>
</dbReference>
<dbReference type="EMBL" id="RWGY01000004">
    <property type="protein sequence ID" value="TVU45112.1"/>
    <property type="molecule type" value="Genomic_DNA"/>
</dbReference>
<feature type="domain" description="BTB" evidence="3">
    <location>
        <begin position="500"/>
        <end position="575"/>
    </location>
</feature>
<dbReference type="AlphaFoldDB" id="A0A5J9W8S5"/>
<dbReference type="InterPro" id="IPR045005">
    <property type="entry name" value="BPM1-6"/>
</dbReference>
<dbReference type="InterPro" id="IPR008974">
    <property type="entry name" value="TRAF-like"/>
</dbReference>
<dbReference type="InterPro" id="IPR056423">
    <property type="entry name" value="BACK_BPM_SPOP"/>
</dbReference>
<organism evidence="4 5">
    <name type="scientific">Eragrostis curvula</name>
    <name type="common">weeping love grass</name>
    <dbReference type="NCBI Taxonomy" id="38414"/>
    <lineage>
        <taxon>Eukaryota</taxon>
        <taxon>Viridiplantae</taxon>
        <taxon>Streptophyta</taxon>
        <taxon>Embryophyta</taxon>
        <taxon>Tracheophyta</taxon>
        <taxon>Spermatophyta</taxon>
        <taxon>Magnoliopsida</taxon>
        <taxon>Liliopsida</taxon>
        <taxon>Poales</taxon>
        <taxon>Poaceae</taxon>
        <taxon>PACMAD clade</taxon>
        <taxon>Chloridoideae</taxon>
        <taxon>Eragrostideae</taxon>
        <taxon>Eragrostidinae</taxon>
        <taxon>Eragrostis</taxon>
    </lineage>
</organism>
<protein>
    <recommendedName>
        <fullName evidence="3">BTB domain-containing protein</fullName>
    </recommendedName>
</protein>
<proteinExistence type="inferred from homology"/>
<dbReference type="PROSITE" id="PS50097">
    <property type="entry name" value="BTB"/>
    <property type="match status" value="2"/>
</dbReference>
<name>A0A5J9W8S5_9POAL</name>
<dbReference type="Gene3D" id="2.60.210.10">
    <property type="entry name" value="Apoptosis, Tumor Necrosis Factor Receptor Associated Protein 2, Chain A"/>
    <property type="match status" value="2"/>
</dbReference>
<comment type="caution">
    <text evidence="4">The sequence shown here is derived from an EMBL/GenBank/DDBJ whole genome shotgun (WGS) entry which is preliminary data.</text>
</comment>
<feature type="non-terminal residue" evidence="4">
    <location>
        <position position="1"/>
    </location>
</feature>
<dbReference type="Pfam" id="PF00651">
    <property type="entry name" value="BTB"/>
    <property type="match status" value="2"/>
</dbReference>
<dbReference type="Gene3D" id="1.25.40.420">
    <property type="match status" value="1"/>
</dbReference>
<gene>
    <name evidence="4" type="ORF">EJB05_04585</name>
</gene>
<evidence type="ECO:0000259" key="3">
    <source>
        <dbReference type="PROSITE" id="PS50097"/>
    </source>
</evidence>
<dbReference type="SUPFAM" id="SSF54695">
    <property type="entry name" value="POZ domain"/>
    <property type="match status" value="2"/>
</dbReference>
<dbReference type="CDD" id="cd00121">
    <property type="entry name" value="MATH"/>
    <property type="match status" value="1"/>
</dbReference>
<keyword evidence="5" id="KW-1185">Reference proteome</keyword>
<comment type="pathway">
    <text evidence="1">Protein modification; protein ubiquitination.</text>
</comment>
<evidence type="ECO:0000313" key="5">
    <source>
        <dbReference type="Proteomes" id="UP000324897"/>
    </source>
</evidence>
<dbReference type="Gene3D" id="3.30.710.10">
    <property type="entry name" value="Potassium Channel Kv1.1, Chain A"/>
    <property type="match status" value="2"/>
</dbReference>
<feature type="domain" description="BTB" evidence="3">
    <location>
        <begin position="181"/>
        <end position="248"/>
    </location>
</feature>
<evidence type="ECO:0000313" key="4">
    <source>
        <dbReference type="EMBL" id="TVU45112.1"/>
    </source>
</evidence>
<dbReference type="OrthoDB" id="645158at2759"/>
<dbReference type="InterPro" id="IPR002083">
    <property type="entry name" value="MATH/TRAF_dom"/>
</dbReference>
<dbReference type="PANTHER" id="PTHR26379">
    <property type="entry name" value="BTB/POZ AND MATH DOMAIN-CONTAINING PROTEIN 1"/>
    <property type="match status" value="1"/>
</dbReference>
<dbReference type="Pfam" id="PF24570">
    <property type="entry name" value="BACK_BPM_SPOP"/>
    <property type="match status" value="1"/>
</dbReference>
<dbReference type="SMART" id="SM00225">
    <property type="entry name" value="BTB"/>
    <property type="match status" value="2"/>
</dbReference>
<dbReference type="Proteomes" id="UP000324897">
    <property type="component" value="Chromosome 5"/>
</dbReference>
<dbReference type="PANTHER" id="PTHR26379:SF467">
    <property type="entry name" value="SPECKLE-TYPE POZ PROTEIN-LIKE PROTEIN"/>
    <property type="match status" value="1"/>
</dbReference>
<dbReference type="InterPro" id="IPR011333">
    <property type="entry name" value="SKP1/BTB/POZ_sf"/>
</dbReference>
<accession>A0A5J9W8S5</accession>